<dbReference type="Proteomes" id="UP000635902">
    <property type="component" value="Unassembled WGS sequence"/>
</dbReference>
<dbReference type="GO" id="GO:0005524">
    <property type="term" value="F:ATP binding"/>
    <property type="evidence" value="ECO:0007669"/>
    <property type="project" value="UniProtKB-KW"/>
</dbReference>
<dbReference type="Pfam" id="PF00005">
    <property type="entry name" value="ABC_tran"/>
    <property type="match status" value="1"/>
</dbReference>
<evidence type="ECO:0000256" key="4">
    <source>
        <dbReference type="ARBA" id="ARBA00022840"/>
    </source>
</evidence>
<keyword evidence="8" id="KW-1185">Reference proteome</keyword>
<dbReference type="InterPro" id="IPR003439">
    <property type="entry name" value="ABC_transporter-like_ATP-bd"/>
</dbReference>
<evidence type="ECO:0000313" key="7">
    <source>
        <dbReference type="EMBL" id="MBF4552551.1"/>
    </source>
</evidence>
<dbReference type="InterPro" id="IPR050763">
    <property type="entry name" value="ABC_transporter_ATP-binding"/>
</dbReference>
<gene>
    <name evidence="7" type="ORF">IRY30_00425</name>
</gene>
<evidence type="ECO:0000256" key="3">
    <source>
        <dbReference type="ARBA" id="ARBA00022741"/>
    </source>
</evidence>
<dbReference type="PANTHER" id="PTHR42711:SF17">
    <property type="entry name" value="ABC TRANSPORTER ATP-BINDING PROTEIN"/>
    <property type="match status" value="1"/>
</dbReference>
<evidence type="ECO:0000256" key="1">
    <source>
        <dbReference type="ARBA" id="ARBA00004202"/>
    </source>
</evidence>
<dbReference type="SMART" id="SM00382">
    <property type="entry name" value="AAA"/>
    <property type="match status" value="1"/>
</dbReference>
<keyword evidence="4 7" id="KW-0067">ATP-binding</keyword>
<comment type="caution">
    <text evidence="7">The sequence shown here is derived from an EMBL/GenBank/DDBJ whole genome shotgun (WGS) entry which is preliminary data.</text>
</comment>
<dbReference type="SUPFAM" id="SSF52540">
    <property type="entry name" value="P-loop containing nucleoside triphosphate hydrolases"/>
    <property type="match status" value="1"/>
</dbReference>
<dbReference type="CDD" id="cd03230">
    <property type="entry name" value="ABC_DR_subfamily_A"/>
    <property type="match status" value="1"/>
</dbReference>
<organism evidence="7 8">
    <name type="scientific">Corynebacterium suicordis DSM 45110</name>
    <dbReference type="NCBI Taxonomy" id="1121369"/>
    <lineage>
        <taxon>Bacteria</taxon>
        <taxon>Bacillati</taxon>
        <taxon>Actinomycetota</taxon>
        <taxon>Actinomycetes</taxon>
        <taxon>Mycobacteriales</taxon>
        <taxon>Corynebacteriaceae</taxon>
        <taxon>Corynebacterium</taxon>
    </lineage>
</organism>
<dbReference type="Gene3D" id="3.40.50.300">
    <property type="entry name" value="P-loop containing nucleotide triphosphate hydrolases"/>
    <property type="match status" value="1"/>
</dbReference>
<evidence type="ECO:0000256" key="2">
    <source>
        <dbReference type="ARBA" id="ARBA00022448"/>
    </source>
</evidence>
<dbReference type="PANTHER" id="PTHR42711">
    <property type="entry name" value="ABC TRANSPORTER ATP-BINDING PROTEIN"/>
    <property type="match status" value="1"/>
</dbReference>
<dbReference type="RefSeq" id="WP_194555459.1">
    <property type="nucleotide sequence ID" value="NZ_JADKMY010000001.1"/>
</dbReference>
<keyword evidence="2" id="KW-0813">Transport</keyword>
<keyword evidence="5" id="KW-0046">Antibiotic resistance</keyword>
<name>A0ABR9ZHL1_9CORY</name>
<sequence>MSTTACTIETVSKEFASAQAPGGKFKAVKAASFQIRQGEIIALLGPNGAGKSTLIDMILGLTTPTSGSIRVFGDKPRDAVAKSQVSAVLQTGGLLPDVSVKDTIRMIAATFPNPRDVDEVMDETNLTHLSKRAVKRCSGGEQQRIRHALAILGSPELLILDEPTAGMDPNARREFWASMRRQAERGTTIVFATHYLEEAEQFAERIILMRKGEVVADGTVDEIQRTASTTHVSATIPEPQRSSLARGEGLPFEVAEVRGEGDRLRFTTSESDALAKFLLTETEANNLTITRASLEDAFEALTSDSSIDPASTSAH</sequence>
<accession>A0ABR9ZHL1</accession>
<feature type="domain" description="ABC transporter" evidence="6">
    <location>
        <begin position="6"/>
        <end position="236"/>
    </location>
</feature>
<evidence type="ECO:0000313" key="8">
    <source>
        <dbReference type="Proteomes" id="UP000635902"/>
    </source>
</evidence>
<evidence type="ECO:0000259" key="6">
    <source>
        <dbReference type="PROSITE" id="PS50893"/>
    </source>
</evidence>
<dbReference type="InterPro" id="IPR027417">
    <property type="entry name" value="P-loop_NTPase"/>
</dbReference>
<dbReference type="EMBL" id="JADKMY010000001">
    <property type="protein sequence ID" value="MBF4552551.1"/>
    <property type="molecule type" value="Genomic_DNA"/>
</dbReference>
<reference evidence="7 8" key="1">
    <citation type="submission" date="2020-10" db="EMBL/GenBank/DDBJ databases">
        <title>Novel species in genus Corynebacterium.</title>
        <authorList>
            <person name="Zhang G."/>
        </authorList>
    </citation>
    <scope>NUCLEOTIDE SEQUENCE [LARGE SCALE GENOMIC DNA]</scope>
    <source>
        <strain evidence="7 8">DSM 45110</strain>
    </source>
</reference>
<dbReference type="PROSITE" id="PS50893">
    <property type="entry name" value="ABC_TRANSPORTER_2"/>
    <property type="match status" value="1"/>
</dbReference>
<dbReference type="InterPro" id="IPR003593">
    <property type="entry name" value="AAA+_ATPase"/>
</dbReference>
<protein>
    <submittedName>
        <fullName evidence="7">ABC transporter ATP-binding protein</fullName>
    </submittedName>
</protein>
<comment type="subcellular location">
    <subcellularLocation>
        <location evidence="1">Cell membrane</location>
        <topology evidence="1">Peripheral membrane protein</topology>
    </subcellularLocation>
</comment>
<keyword evidence="3" id="KW-0547">Nucleotide-binding</keyword>
<proteinExistence type="predicted"/>
<evidence type="ECO:0000256" key="5">
    <source>
        <dbReference type="ARBA" id="ARBA00023251"/>
    </source>
</evidence>